<feature type="transmembrane region" description="Helical" evidence="8">
    <location>
        <begin position="243"/>
        <end position="263"/>
    </location>
</feature>
<evidence type="ECO:0000256" key="5">
    <source>
        <dbReference type="ARBA" id="ARBA00022692"/>
    </source>
</evidence>
<evidence type="ECO:0000256" key="6">
    <source>
        <dbReference type="ARBA" id="ARBA00022989"/>
    </source>
</evidence>
<keyword evidence="4" id="KW-0762">Sugar transport</keyword>
<comment type="subcellular location">
    <subcellularLocation>
        <location evidence="1">Cell membrane</location>
        <topology evidence="1">Multi-pass membrane protein</topology>
    </subcellularLocation>
</comment>
<keyword evidence="2" id="KW-0813">Transport</keyword>
<accession>A0A1I5J8A3</accession>
<dbReference type="Proteomes" id="UP000182692">
    <property type="component" value="Unassembled WGS sequence"/>
</dbReference>
<feature type="transmembrane region" description="Helical" evidence="8">
    <location>
        <begin position="85"/>
        <end position="104"/>
    </location>
</feature>
<evidence type="ECO:0000256" key="4">
    <source>
        <dbReference type="ARBA" id="ARBA00022597"/>
    </source>
</evidence>
<evidence type="ECO:0000259" key="10">
    <source>
        <dbReference type="PROSITE" id="PS51105"/>
    </source>
</evidence>
<dbReference type="GO" id="GO:0008982">
    <property type="term" value="F:protein-N(PI)-phosphohistidine-sugar phosphotransferase activity"/>
    <property type="evidence" value="ECO:0007669"/>
    <property type="project" value="InterPro"/>
</dbReference>
<dbReference type="InterPro" id="IPR001633">
    <property type="entry name" value="EAL_dom"/>
</dbReference>
<feature type="transmembrane region" description="Helical" evidence="8">
    <location>
        <begin position="303"/>
        <end position="327"/>
    </location>
</feature>
<dbReference type="EMBL" id="FOWR01000001">
    <property type="protein sequence ID" value="SFO68626.1"/>
    <property type="molecule type" value="Genomic_DNA"/>
</dbReference>
<proteinExistence type="predicted"/>
<dbReference type="Pfam" id="PF00563">
    <property type="entry name" value="EAL"/>
    <property type="match status" value="1"/>
</dbReference>
<sequence length="661" mass="74023">MLRAVNVLSVPKIFLDSLREAVLALLPFMFLRSVWILFNIINAHFLFMEPSMAGLLSQLFGLVFPLLLTISLAYHLALGFSYERIHATILTLLLFLKFSGYIQFSEDGIALSSDFVLPQAIAIPVFVSVFYVVLRRVFTFTIDRKGVLNRSLKRHIDATLPYIVIYLIALLIAPIMHHFSLTPFVSWVAELSMQWQSVLCNFFIHLFWLAGIHGAAAYYTFFDAQFVTDIYVSNIPFTQFFDLFAVPGGAGGTWSLILALLLFSRNQHGRAIAKISLPFALLNINEILLFGLPVIYNPMLAIPFILVPLVNQFLAFMLFSVFPISVVNLDLSWITPVFANVWLATDGNAMAVLVQGCLIAIGALIYRPFIRRFEVDSNEMLGDKLARRLRLNGRVLAHGDMLLNKAQNELGEQVATVNDHMKQLLEGDLKVYYQPQYNVKTGALSGLEALLRIEKDGVVSSPAFLKDFISAGMASSIDVWVLEQVALDMKDWKQRGLLHTKVSMNLTVESLLDSEHIDNIKAMLGGLPLVVEITESGYIQNQVEAQSVILQLQKQGFHVAIDDFGSGYASLSMLAKLKADFVKLDRQFLENASSPEGKILYHHISSALNEMGYTVIAEGVESEEERAFIRECDIEFVQGYFYQPALSKQHIEEVLEGAGKG</sequence>
<dbReference type="PROSITE" id="PS50883">
    <property type="entry name" value="EAL"/>
    <property type="match status" value="1"/>
</dbReference>
<dbReference type="GO" id="GO:0005886">
    <property type="term" value="C:plasma membrane"/>
    <property type="evidence" value="ECO:0007669"/>
    <property type="project" value="UniProtKB-SubCell"/>
</dbReference>
<organism evidence="11 12">
    <name type="scientific">Enterovibrio norvegicus DSM 15893</name>
    <dbReference type="NCBI Taxonomy" id="1121869"/>
    <lineage>
        <taxon>Bacteria</taxon>
        <taxon>Pseudomonadati</taxon>
        <taxon>Pseudomonadota</taxon>
        <taxon>Gammaproteobacteria</taxon>
        <taxon>Vibrionales</taxon>
        <taxon>Vibrionaceae</taxon>
        <taxon>Enterovibrio</taxon>
    </lineage>
</organism>
<evidence type="ECO:0000313" key="12">
    <source>
        <dbReference type="Proteomes" id="UP000182692"/>
    </source>
</evidence>
<dbReference type="PANTHER" id="PTHR33121:SF70">
    <property type="entry name" value="SIGNALING PROTEIN YKOW"/>
    <property type="match status" value="1"/>
</dbReference>
<dbReference type="Gene3D" id="3.20.20.450">
    <property type="entry name" value="EAL domain"/>
    <property type="match status" value="1"/>
</dbReference>
<feature type="transmembrane region" description="Helical" evidence="8">
    <location>
        <begin position="116"/>
        <end position="138"/>
    </location>
</feature>
<dbReference type="InterPro" id="IPR004501">
    <property type="entry name" value="PTS_EIIC_3"/>
</dbReference>
<keyword evidence="3" id="KW-1003">Cell membrane</keyword>
<feature type="transmembrane region" description="Helical" evidence="8">
    <location>
        <begin position="347"/>
        <end position="366"/>
    </location>
</feature>
<dbReference type="SMART" id="SM00052">
    <property type="entry name" value="EAL"/>
    <property type="match status" value="1"/>
</dbReference>
<feature type="domain" description="PTS EIIC type-3" evidence="10">
    <location>
        <begin position="1"/>
        <end position="369"/>
    </location>
</feature>
<dbReference type="Pfam" id="PF02378">
    <property type="entry name" value="PTS_EIIC"/>
    <property type="match status" value="1"/>
</dbReference>
<protein>
    <submittedName>
        <fullName evidence="11">PTS system, lactose/cellobiose family IIC component</fullName>
    </submittedName>
</protein>
<feature type="transmembrane region" description="Helical" evidence="8">
    <location>
        <begin position="202"/>
        <end position="222"/>
    </location>
</feature>
<dbReference type="CDD" id="cd01948">
    <property type="entry name" value="EAL"/>
    <property type="match status" value="1"/>
</dbReference>
<gene>
    <name evidence="11" type="ORF">SAMN03084138_00010</name>
</gene>
<dbReference type="InterPro" id="IPR003352">
    <property type="entry name" value="PTS_EIIC"/>
</dbReference>
<evidence type="ECO:0000256" key="1">
    <source>
        <dbReference type="ARBA" id="ARBA00004651"/>
    </source>
</evidence>
<feature type="transmembrane region" description="Helical" evidence="8">
    <location>
        <begin position="21"/>
        <end position="47"/>
    </location>
</feature>
<evidence type="ECO:0000256" key="8">
    <source>
        <dbReference type="SAM" id="Phobius"/>
    </source>
</evidence>
<feature type="transmembrane region" description="Helical" evidence="8">
    <location>
        <begin position="275"/>
        <end position="296"/>
    </location>
</feature>
<dbReference type="PANTHER" id="PTHR33121">
    <property type="entry name" value="CYCLIC DI-GMP PHOSPHODIESTERASE PDEF"/>
    <property type="match status" value="1"/>
</dbReference>
<dbReference type="GO" id="GO:0009401">
    <property type="term" value="P:phosphoenolpyruvate-dependent sugar phosphotransferase system"/>
    <property type="evidence" value="ECO:0007669"/>
    <property type="project" value="InterPro"/>
</dbReference>
<dbReference type="InterPro" id="IPR050706">
    <property type="entry name" value="Cyclic-di-GMP_PDE-like"/>
</dbReference>
<keyword evidence="6 8" id="KW-1133">Transmembrane helix</keyword>
<evidence type="ECO:0000313" key="11">
    <source>
        <dbReference type="EMBL" id="SFO68626.1"/>
    </source>
</evidence>
<dbReference type="GO" id="GO:0071111">
    <property type="term" value="F:cyclic-guanylate-specific phosphodiesterase activity"/>
    <property type="evidence" value="ECO:0007669"/>
    <property type="project" value="InterPro"/>
</dbReference>
<evidence type="ECO:0000259" key="9">
    <source>
        <dbReference type="PROSITE" id="PS50883"/>
    </source>
</evidence>
<evidence type="ECO:0000256" key="3">
    <source>
        <dbReference type="ARBA" id="ARBA00022475"/>
    </source>
</evidence>
<keyword evidence="5 8" id="KW-0812">Transmembrane</keyword>
<keyword evidence="7 8" id="KW-0472">Membrane</keyword>
<dbReference type="STRING" id="1121869.SAMN03084138_00010"/>
<dbReference type="AlphaFoldDB" id="A0A1I5J8A3"/>
<feature type="transmembrane region" description="Helical" evidence="8">
    <location>
        <begin position="59"/>
        <end position="78"/>
    </location>
</feature>
<feature type="transmembrane region" description="Helical" evidence="8">
    <location>
        <begin position="159"/>
        <end position="182"/>
    </location>
</feature>
<evidence type="ECO:0000256" key="2">
    <source>
        <dbReference type="ARBA" id="ARBA00022448"/>
    </source>
</evidence>
<evidence type="ECO:0000256" key="7">
    <source>
        <dbReference type="ARBA" id="ARBA00023136"/>
    </source>
</evidence>
<name>A0A1I5J8A3_9GAMM</name>
<dbReference type="PROSITE" id="PS51105">
    <property type="entry name" value="PTS_EIIC_TYPE_3"/>
    <property type="match status" value="1"/>
</dbReference>
<dbReference type="InterPro" id="IPR035919">
    <property type="entry name" value="EAL_sf"/>
</dbReference>
<reference evidence="11 12" key="1">
    <citation type="submission" date="2016-10" db="EMBL/GenBank/DDBJ databases">
        <authorList>
            <person name="de Groot N.N."/>
        </authorList>
    </citation>
    <scope>NUCLEOTIDE SEQUENCE [LARGE SCALE GENOMIC DNA]</scope>
    <source>
        <strain evidence="11 12">DSM 15893</strain>
    </source>
</reference>
<dbReference type="SUPFAM" id="SSF141868">
    <property type="entry name" value="EAL domain-like"/>
    <property type="match status" value="1"/>
</dbReference>
<feature type="domain" description="EAL" evidence="9">
    <location>
        <begin position="413"/>
        <end position="659"/>
    </location>
</feature>